<dbReference type="InterPro" id="IPR047187">
    <property type="entry name" value="SF1_C_Upf1"/>
</dbReference>
<evidence type="ECO:0000313" key="10">
    <source>
        <dbReference type="Proteomes" id="UP000467840"/>
    </source>
</evidence>
<evidence type="ECO:0008006" key="11">
    <source>
        <dbReference type="Google" id="ProtNLM"/>
    </source>
</evidence>
<dbReference type="FunFam" id="3.40.50.300:FF:000326">
    <property type="entry name" value="P-loop containing nucleoside triphosphate hydrolase"/>
    <property type="match status" value="1"/>
</dbReference>
<dbReference type="Pfam" id="PF13087">
    <property type="entry name" value="AAA_12"/>
    <property type="match status" value="1"/>
</dbReference>
<evidence type="ECO:0000256" key="2">
    <source>
        <dbReference type="ARBA" id="ARBA00022801"/>
    </source>
</evidence>
<dbReference type="PANTHER" id="PTHR21529">
    <property type="entry name" value="MAMMARY TURMOR VIRUS RECEPTOR HOMOLOG 1, 2 MTVR1, 2"/>
    <property type="match status" value="1"/>
</dbReference>
<evidence type="ECO:0000256" key="3">
    <source>
        <dbReference type="ARBA" id="ARBA00022806"/>
    </source>
</evidence>
<dbReference type="CDD" id="cd18808">
    <property type="entry name" value="SF1_C_Upf1"/>
    <property type="match status" value="1"/>
</dbReference>
<accession>A0A6A6LCZ7</accession>
<keyword evidence="1" id="KW-0547">Nucleotide-binding</keyword>
<dbReference type="Proteomes" id="UP000467840">
    <property type="component" value="Chromosome 1"/>
</dbReference>
<dbReference type="GO" id="GO:0005694">
    <property type="term" value="C:chromosome"/>
    <property type="evidence" value="ECO:0007669"/>
    <property type="project" value="UniProtKB-ARBA"/>
</dbReference>
<feature type="domain" description="DUF6469" evidence="8">
    <location>
        <begin position="178"/>
        <end position="234"/>
    </location>
</feature>
<evidence type="ECO:0000259" key="6">
    <source>
        <dbReference type="Pfam" id="PF13086"/>
    </source>
</evidence>
<protein>
    <recommendedName>
        <fullName evidence="11">UvrD-like helicase ATP-binding domain-containing protein</fullName>
    </recommendedName>
</protein>
<keyword evidence="2" id="KW-0378">Hydrolase</keyword>
<dbReference type="InterPro" id="IPR027417">
    <property type="entry name" value="P-loop_NTPase"/>
</dbReference>
<evidence type="ECO:0000259" key="8">
    <source>
        <dbReference type="Pfam" id="PF20073"/>
    </source>
</evidence>
<dbReference type="Pfam" id="PF13086">
    <property type="entry name" value="AAA_11"/>
    <property type="match status" value="1"/>
</dbReference>
<keyword evidence="4" id="KW-0067">ATP-binding</keyword>
<proteinExistence type="predicted"/>
<name>A0A6A6LCZ7_HEVBR</name>
<feature type="compositionally biased region" description="Acidic residues" evidence="5">
    <location>
        <begin position="154"/>
        <end position="184"/>
    </location>
</feature>
<dbReference type="InterPro" id="IPR041677">
    <property type="entry name" value="DNA2/NAM7_AAA_11"/>
</dbReference>
<dbReference type="EMBL" id="JAAGAX010000011">
    <property type="protein sequence ID" value="KAF2298178.1"/>
    <property type="molecule type" value="Genomic_DNA"/>
</dbReference>
<feature type="domain" description="DNA2/NAM7 helicase helicase" evidence="6">
    <location>
        <begin position="272"/>
        <end position="397"/>
    </location>
</feature>
<dbReference type="SUPFAM" id="SSF52540">
    <property type="entry name" value="P-loop containing nucleoside triphosphate hydrolases"/>
    <property type="match status" value="2"/>
</dbReference>
<dbReference type="InterPro" id="IPR041679">
    <property type="entry name" value="DNA2/NAM7-like_C"/>
</dbReference>
<dbReference type="Pfam" id="PF20073">
    <property type="entry name" value="DUF6469"/>
    <property type="match status" value="2"/>
</dbReference>
<keyword evidence="10" id="KW-1185">Reference proteome</keyword>
<dbReference type="InterPro" id="IPR039904">
    <property type="entry name" value="TRANK1"/>
</dbReference>
<organism evidence="9 10">
    <name type="scientific">Hevea brasiliensis</name>
    <name type="common">Para rubber tree</name>
    <name type="synonym">Siphonia brasiliensis</name>
    <dbReference type="NCBI Taxonomy" id="3981"/>
    <lineage>
        <taxon>Eukaryota</taxon>
        <taxon>Viridiplantae</taxon>
        <taxon>Streptophyta</taxon>
        <taxon>Embryophyta</taxon>
        <taxon>Tracheophyta</taxon>
        <taxon>Spermatophyta</taxon>
        <taxon>Magnoliopsida</taxon>
        <taxon>eudicotyledons</taxon>
        <taxon>Gunneridae</taxon>
        <taxon>Pentapetalae</taxon>
        <taxon>rosids</taxon>
        <taxon>fabids</taxon>
        <taxon>Malpighiales</taxon>
        <taxon>Euphorbiaceae</taxon>
        <taxon>Crotonoideae</taxon>
        <taxon>Micrandreae</taxon>
        <taxon>Hevea</taxon>
    </lineage>
</organism>
<evidence type="ECO:0000256" key="1">
    <source>
        <dbReference type="ARBA" id="ARBA00022741"/>
    </source>
</evidence>
<evidence type="ECO:0000256" key="5">
    <source>
        <dbReference type="SAM" id="MobiDB-lite"/>
    </source>
</evidence>
<evidence type="ECO:0000313" key="9">
    <source>
        <dbReference type="EMBL" id="KAF2298178.1"/>
    </source>
</evidence>
<sequence length="1570" mass="179137">MEEETSIKKRGGFADDCDLVASMFSWSLEDICNENLFEVKVIPKLFESVDHYFRSYVCPLLEETRARLHSSIEIIYRAPTAEVLALTPCRHDETLLYDVEIDYWRNRYNDRGKEPYKTLPGDVVILADAKPEDVSDLQREGRTWTLALVTQIPEDPEDETEDPSRDPEDETDDAGTDPEDETEDASTSTTSFKIKPSKDIEINAEMQKSLVVIFLTNITTNRRIWNRLHKFRNLDVIKEVADSMVQENCSLCSMHSGGAWHESVVRNLSSTLNESQTKAILTCLRKIQCNHSCAVELIWGPPGTGKTKTVSMLLFTLLRMKRRILICAPTNVAIKEVASRVRKLVIESSEIGSGTDALFCSLSDILLFGNKDRLKVNSEIEDISLDYRVKRLRKCFAALTAKRSCFTSTIDFLKIAFVTQLKECESTIPLQLPGIRHAILIGDECQLPATVESNLSDEAGFGRSLFERLSSLGHPKHLLNMQYRMHPSISTFPNKNFYSNLIIDAPNVRSKSYEKHYLPGSMFGPYSFINVTGGREEVDDVGHSRRNMVEVAIVLKLVHCLYKEWSGSKQNINIGVISPYAAQVVAIQEKLGHKYKKVNGFSVKVQSIDGFQGGEEDVVIISTVRSNSDGFIGFMSNRQRINVSLTRARHCLWILGNERTLARSGSVWEELVSDAKQRQCFFNADENKELAKAILEVKKEFDQLDDLLNGNSPLFKCARWKVLFSENFRKSFSKLTSVRTKKFVLNLLLRLSSGWRPKKKNVDSVCEKSSQILKQFKVEGLYVLCSIDIVKEEVKYIQVLKVWDVLPLEDIPRFVKRLDGIFERQTDDFISRCNEKSLKGNLEAPKNWSTSFEIVRYKNLSNSESRSDSNFGASDATCYVENCKVSESLLLMKFYSLSSGIVKHLLSDHDGREIELPFEVTVEERDMIAFQRSMFILGRSGTGKTTVLTMKLFQKEQQSRMATEGIGEGIGNTSKDACCRNNVENDVKKVEDSVGEAKKIALRQLFVTVNPKLCYAIKHHISHLKSFASGGKYLVESSSVGIEDIDEIAQFEDAPYSFVDIPSSSYPLIISFYKFLMMLDGTIGNSYFERFPDVRQILHAEKRNLKSISIQTFITTREVNYDKFCSIYWPHFNTHITKMLDSSIAFTEIMSHIKCGLQSGEFSDGRLARKDYVTLSEVRLSTLSREKREMIYDIYEDYEKMKIAYGDFDMADFVIDLHLRLKNVKYEGDIMDFVYIDEVQDLTMRQIALFKINSEGYDGRKEKGRISKIFHLSQNFRTHAGILKLAQSVIDLLYRFFPSFVDILSPETSLIFGEAPIWLEARNDENAIVNIFGKNGNGQTNFVGFGAEQVILVRDDSARKEVYNYVGKQALVLTIMECKGLEFQDVLLYNFFGSSPLKNKWRVIYEYMKEQNLLDESFPTFNPAKHIVLCSELKQLYVAITRTRQRLWICENIEELSKPMFDYWKNKDLVQVRKLDDSFALAMQVASSPEEWTSRGYKLLNEGNYEMATMCFERAGDIYGEKVAKAAGLKATATECIAQILKRLLSPVGRLLKFMNQLAKLSMLQNAFIC</sequence>
<feature type="domain" description="DNA2/NAM7 helicase-like C-terminal" evidence="7">
    <location>
        <begin position="462"/>
        <end position="658"/>
    </location>
</feature>
<dbReference type="GO" id="GO:0004386">
    <property type="term" value="F:helicase activity"/>
    <property type="evidence" value="ECO:0007669"/>
    <property type="project" value="UniProtKB-KW"/>
</dbReference>
<comment type="caution">
    <text evidence="9">The sequence shown here is derived from an EMBL/GenBank/DDBJ whole genome shotgun (WGS) entry which is preliminary data.</text>
</comment>
<dbReference type="Gene3D" id="3.40.50.300">
    <property type="entry name" value="P-loop containing nucleotide triphosphate hydrolases"/>
    <property type="match status" value="3"/>
</dbReference>
<evidence type="ECO:0000259" key="7">
    <source>
        <dbReference type="Pfam" id="PF13087"/>
    </source>
</evidence>
<keyword evidence="3" id="KW-0347">Helicase</keyword>
<reference evidence="9 10" key="1">
    <citation type="journal article" date="2020" name="Mol. Plant">
        <title>The Chromosome-Based Rubber Tree Genome Provides New Insights into Spurge Genome Evolution and Rubber Biosynthesis.</title>
        <authorList>
            <person name="Liu J."/>
            <person name="Shi C."/>
            <person name="Shi C.C."/>
            <person name="Li W."/>
            <person name="Zhang Q.J."/>
            <person name="Zhang Y."/>
            <person name="Li K."/>
            <person name="Lu H.F."/>
            <person name="Shi C."/>
            <person name="Zhu S.T."/>
            <person name="Xiao Z.Y."/>
            <person name="Nan H."/>
            <person name="Yue Y."/>
            <person name="Zhu X.G."/>
            <person name="Wu Y."/>
            <person name="Hong X.N."/>
            <person name="Fan G.Y."/>
            <person name="Tong Y."/>
            <person name="Zhang D."/>
            <person name="Mao C.L."/>
            <person name="Liu Y.L."/>
            <person name="Hao S.J."/>
            <person name="Liu W.Q."/>
            <person name="Lv M.Q."/>
            <person name="Zhang H.B."/>
            <person name="Liu Y."/>
            <person name="Hu-Tang G.R."/>
            <person name="Wang J.P."/>
            <person name="Wang J.H."/>
            <person name="Sun Y.H."/>
            <person name="Ni S.B."/>
            <person name="Chen W.B."/>
            <person name="Zhang X.C."/>
            <person name="Jiao Y.N."/>
            <person name="Eichler E.E."/>
            <person name="Li G.H."/>
            <person name="Liu X."/>
            <person name="Gao L.Z."/>
        </authorList>
    </citation>
    <scope>NUCLEOTIDE SEQUENCE [LARGE SCALE GENOMIC DNA]</scope>
    <source>
        <strain evidence="10">cv. GT1</strain>
        <tissue evidence="9">Leaf</tissue>
    </source>
</reference>
<feature type="domain" description="DUF6469" evidence="8">
    <location>
        <begin position="79"/>
        <end position="160"/>
    </location>
</feature>
<dbReference type="GO" id="GO:0016787">
    <property type="term" value="F:hydrolase activity"/>
    <property type="evidence" value="ECO:0007669"/>
    <property type="project" value="UniProtKB-KW"/>
</dbReference>
<dbReference type="PANTHER" id="PTHR21529:SF4">
    <property type="entry name" value="TPR AND ANKYRIN REPEAT-CONTAINING PROTEIN 1"/>
    <property type="match status" value="1"/>
</dbReference>
<dbReference type="InterPro" id="IPR045529">
    <property type="entry name" value="DUF6469"/>
</dbReference>
<dbReference type="GO" id="GO:0005524">
    <property type="term" value="F:ATP binding"/>
    <property type="evidence" value="ECO:0007669"/>
    <property type="project" value="UniProtKB-KW"/>
</dbReference>
<feature type="region of interest" description="Disordered" evidence="5">
    <location>
        <begin position="148"/>
        <end position="192"/>
    </location>
</feature>
<evidence type="ECO:0000256" key="4">
    <source>
        <dbReference type="ARBA" id="ARBA00022840"/>
    </source>
</evidence>
<gene>
    <name evidence="9" type="ORF">GH714_016782</name>
</gene>